<keyword evidence="2" id="KW-1185">Reference proteome</keyword>
<dbReference type="RefSeq" id="WP_238272406.1">
    <property type="nucleotide sequence ID" value="NZ_BPQG01000043.1"/>
</dbReference>
<comment type="caution">
    <text evidence="1">The sequence shown here is derived from an EMBL/GenBank/DDBJ whole genome shotgun (WGS) entry which is preliminary data.</text>
</comment>
<name>A0ABQ4QI36_9HYPH</name>
<proteinExistence type="predicted"/>
<accession>A0ABQ4QI36</accession>
<dbReference type="EMBL" id="BPQG01000043">
    <property type="protein sequence ID" value="GJD44924.1"/>
    <property type="molecule type" value="Genomic_DNA"/>
</dbReference>
<reference evidence="1 2" key="1">
    <citation type="journal article" date="2021" name="Front. Microbiol.">
        <title>Comprehensive Comparative Genomics and Phenotyping of Methylobacterium Species.</title>
        <authorList>
            <person name="Alessa O."/>
            <person name="Ogura Y."/>
            <person name="Fujitani Y."/>
            <person name="Takami H."/>
            <person name="Hayashi T."/>
            <person name="Sahin N."/>
            <person name="Tani A."/>
        </authorList>
    </citation>
    <scope>NUCLEOTIDE SEQUENCE [LARGE SCALE GENOMIC DNA]</scope>
    <source>
        <strain evidence="1 2">DSM 23679</strain>
    </source>
</reference>
<evidence type="ECO:0000313" key="2">
    <source>
        <dbReference type="Proteomes" id="UP001055117"/>
    </source>
</evidence>
<protein>
    <submittedName>
        <fullName evidence="1">Uncharacterized protein</fullName>
    </submittedName>
</protein>
<gene>
    <name evidence="1" type="ORF">AFCDBAGC_2793</name>
</gene>
<evidence type="ECO:0000313" key="1">
    <source>
        <dbReference type="EMBL" id="GJD44924.1"/>
    </source>
</evidence>
<sequence length="59" mass="6311">MSDETTVLVLALATENAELRAALAEAQELLIETAVDAGEMHAENEALRAQIAAFQGERN</sequence>
<organism evidence="1 2">
    <name type="scientific">Methylobacterium cerastii</name>
    <dbReference type="NCBI Taxonomy" id="932741"/>
    <lineage>
        <taxon>Bacteria</taxon>
        <taxon>Pseudomonadati</taxon>
        <taxon>Pseudomonadota</taxon>
        <taxon>Alphaproteobacteria</taxon>
        <taxon>Hyphomicrobiales</taxon>
        <taxon>Methylobacteriaceae</taxon>
        <taxon>Methylobacterium</taxon>
    </lineage>
</organism>
<dbReference type="Proteomes" id="UP001055117">
    <property type="component" value="Unassembled WGS sequence"/>
</dbReference>